<dbReference type="InterPro" id="IPR012337">
    <property type="entry name" value="RNaseH-like_sf"/>
</dbReference>
<dbReference type="InterPro" id="IPR039365">
    <property type="entry name" value="IS701-like"/>
</dbReference>
<dbReference type="Pfam" id="PF13546">
    <property type="entry name" value="DDE_5"/>
    <property type="match status" value="1"/>
</dbReference>
<proteinExistence type="predicted"/>
<dbReference type="Proteomes" id="UP000235803">
    <property type="component" value="Unassembled WGS sequence"/>
</dbReference>
<name>A0A2N7TVS4_9GAMM</name>
<evidence type="ECO:0000313" key="3">
    <source>
        <dbReference type="Proteomes" id="UP000235803"/>
    </source>
</evidence>
<organism evidence="2 3">
    <name type="scientific">Billgrantia endophytica</name>
    <dbReference type="NCBI Taxonomy" id="2033802"/>
    <lineage>
        <taxon>Bacteria</taxon>
        <taxon>Pseudomonadati</taxon>
        <taxon>Pseudomonadota</taxon>
        <taxon>Gammaproteobacteria</taxon>
        <taxon>Oceanospirillales</taxon>
        <taxon>Halomonadaceae</taxon>
        <taxon>Billgrantia</taxon>
    </lineage>
</organism>
<feature type="domain" description="Transposase IS701-like DDE" evidence="1">
    <location>
        <begin position="2"/>
        <end position="79"/>
    </location>
</feature>
<dbReference type="PANTHER" id="PTHR33627:SF1">
    <property type="entry name" value="TRANSPOSASE"/>
    <property type="match status" value="1"/>
</dbReference>
<gene>
    <name evidence="2" type="ORF">C1H69_21805</name>
</gene>
<comment type="caution">
    <text evidence="2">The sequence shown here is derived from an EMBL/GenBank/DDBJ whole genome shotgun (WGS) entry which is preliminary data.</text>
</comment>
<dbReference type="SUPFAM" id="SSF53098">
    <property type="entry name" value="Ribonuclease H-like"/>
    <property type="match status" value="1"/>
</dbReference>
<evidence type="ECO:0000313" key="2">
    <source>
        <dbReference type="EMBL" id="PMR72293.1"/>
    </source>
</evidence>
<dbReference type="InterPro" id="IPR038721">
    <property type="entry name" value="IS701-like_DDE_dom"/>
</dbReference>
<dbReference type="AlphaFoldDB" id="A0A2N7TVS4"/>
<dbReference type="OrthoDB" id="583339at2"/>
<accession>A0A2N7TVS4</accession>
<keyword evidence="3" id="KW-1185">Reference proteome</keyword>
<sequence length="209" mass="23521">MNRARWNAGVARDILRQWVIYTLANPDSVLVLDETGFIKKGQHSTGVQHQYSGTAGCIENSQIGIFLLLCQSCRAWPSWIASYTCPSSRPRIAIVAGVPALDEVTFASKPELIRRSSSRPNELVCYAVFAQREQASIHSLAWVAGQRWKIEQGFQIAKGECGLDDDKVRRWGNWHRHIALALLAHALLVAIRQAHPRKKRHDAYRLALT</sequence>
<dbReference type="PANTHER" id="PTHR33627">
    <property type="entry name" value="TRANSPOSASE"/>
    <property type="match status" value="1"/>
</dbReference>
<protein>
    <recommendedName>
        <fullName evidence="1">Transposase IS701-like DDE domain-containing protein</fullName>
    </recommendedName>
</protein>
<reference evidence="2 3" key="1">
    <citation type="submission" date="2018-01" db="EMBL/GenBank/DDBJ databases">
        <title>Halomonas endophytica sp. nov., isolated from storage liquid in the stems of Populus euphratica.</title>
        <authorList>
            <person name="Chen C."/>
        </authorList>
    </citation>
    <scope>NUCLEOTIDE SEQUENCE [LARGE SCALE GENOMIC DNA]</scope>
    <source>
        <strain evidence="2 3">MC28</strain>
    </source>
</reference>
<evidence type="ECO:0000259" key="1">
    <source>
        <dbReference type="Pfam" id="PF13546"/>
    </source>
</evidence>
<dbReference type="EMBL" id="PNRF01000046">
    <property type="protein sequence ID" value="PMR72293.1"/>
    <property type="molecule type" value="Genomic_DNA"/>
</dbReference>